<feature type="domain" description="Glycosyl transferase family 1" evidence="1">
    <location>
        <begin position="194"/>
        <end position="338"/>
    </location>
</feature>
<dbReference type="Proteomes" id="UP000439780">
    <property type="component" value="Unassembled WGS sequence"/>
</dbReference>
<evidence type="ECO:0000313" key="3">
    <source>
        <dbReference type="EMBL" id="MXP28937.1"/>
    </source>
</evidence>
<protein>
    <submittedName>
        <fullName evidence="3">Glycosyltransferase</fullName>
    </submittedName>
</protein>
<dbReference type="SUPFAM" id="SSF53756">
    <property type="entry name" value="UDP-Glycosyltransferase/glycogen phosphorylase"/>
    <property type="match status" value="1"/>
</dbReference>
<dbReference type="GO" id="GO:0016757">
    <property type="term" value="F:glycosyltransferase activity"/>
    <property type="evidence" value="ECO:0007669"/>
    <property type="project" value="InterPro"/>
</dbReference>
<dbReference type="EMBL" id="WTYA01000006">
    <property type="protein sequence ID" value="MXP28937.1"/>
    <property type="molecule type" value="Genomic_DNA"/>
</dbReference>
<dbReference type="OrthoDB" id="9801609at2"/>
<gene>
    <name evidence="3" type="ORF">GRI58_08885</name>
</gene>
<name>A0A845AHK2_9SPHN</name>
<dbReference type="InterPro" id="IPR001296">
    <property type="entry name" value="Glyco_trans_1"/>
</dbReference>
<dbReference type="InterPro" id="IPR028098">
    <property type="entry name" value="Glyco_trans_4-like_N"/>
</dbReference>
<sequence length="369" mass="39605">MPARHILIPIHDFSAGGTELIAFRLASHWLATGRQVTILAGARDGPMIERVPQGAAVHVLDPERSRWRFSRVRLGAQMAPDVARIAPDLVFIPGNFHFGLARAIKAAVPQTKIIGKISNPLVGAPFDHGALAAVARPVLKTITAGIDWFAAMSPGLAQDLQRQLGHARVSTLYDPNIPDGPLPFIPHPPRNGSEPLRLLGIGRLEPQKNWPLAFEAIAKIRQQTPVTLRIFGQGPDRAQLEQRIAAMDLSDVIDLAGFTDRLAEEFAHAHALLITSHFEGGPAVAAEALAHGLPVVATDCSHFLRDLIDDPTLGTLVSKGDAAALGKAAIAQTLRNGPTDELVARKLAPLRFGATAKAYLDCFDRVCEG</sequence>
<comment type="caution">
    <text evidence="3">The sequence shown here is derived from an EMBL/GenBank/DDBJ whole genome shotgun (WGS) entry which is preliminary data.</text>
</comment>
<dbReference type="PANTHER" id="PTHR12526">
    <property type="entry name" value="GLYCOSYLTRANSFERASE"/>
    <property type="match status" value="1"/>
</dbReference>
<accession>A0A845AHK2</accession>
<dbReference type="Gene3D" id="3.40.50.2000">
    <property type="entry name" value="Glycogen Phosphorylase B"/>
    <property type="match status" value="2"/>
</dbReference>
<dbReference type="RefSeq" id="WP_160753241.1">
    <property type="nucleotide sequence ID" value="NZ_WTYA01000006.1"/>
</dbReference>
<proteinExistence type="predicted"/>
<reference evidence="3 4" key="1">
    <citation type="submission" date="2019-12" db="EMBL/GenBank/DDBJ databases">
        <title>Genomic-based taxomic classification of the family Erythrobacteraceae.</title>
        <authorList>
            <person name="Xu L."/>
        </authorList>
    </citation>
    <scope>NUCLEOTIDE SEQUENCE [LARGE SCALE GENOMIC DNA]</scope>
    <source>
        <strain evidence="3 4">KEMB 9005-328</strain>
    </source>
</reference>
<dbReference type="AlphaFoldDB" id="A0A845AHK2"/>
<organism evidence="3 4">
    <name type="scientific">Qipengyuania algicida</name>
    <dbReference type="NCBI Taxonomy" id="1836209"/>
    <lineage>
        <taxon>Bacteria</taxon>
        <taxon>Pseudomonadati</taxon>
        <taxon>Pseudomonadota</taxon>
        <taxon>Alphaproteobacteria</taxon>
        <taxon>Sphingomonadales</taxon>
        <taxon>Erythrobacteraceae</taxon>
        <taxon>Qipengyuania</taxon>
    </lineage>
</organism>
<keyword evidence="4" id="KW-1185">Reference proteome</keyword>
<evidence type="ECO:0000313" key="4">
    <source>
        <dbReference type="Proteomes" id="UP000439780"/>
    </source>
</evidence>
<feature type="domain" description="Glycosyltransferase subfamily 4-like N-terminal" evidence="2">
    <location>
        <begin position="16"/>
        <end position="172"/>
    </location>
</feature>
<keyword evidence="3" id="KW-0808">Transferase</keyword>
<dbReference type="Pfam" id="PF13439">
    <property type="entry name" value="Glyco_transf_4"/>
    <property type="match status" value="1"/>
</dbReference>
<evidence type="ECO:0000259" key="1">
    <source>
        <dbReference type="Pfam" id="PF00534"/>
    </source>
</evidence>
<evidence type="ECO:0000259" key="2">
    <source>
        <dbReference type="Pfam" id="PF13439"/>
    </source>
</evidence>
<dbReference type="Pfam" id="PF00534">
    <property type="entry name" value="Glycos_transf_1"/>
    <property type="match status" value="1"/>
</dbReference>